<feature type="compositionally biased region" description="Basic and acidic residues" evidence="1">
    <location>
        <begin position="689"/>
        <end position="704"/>
    </location>
</feature>
<organism evidence="2 3">
    <name type="scientific">Cymbomonas tetramitiformis</name>
    <dbReference type="NCBI Taxonomy" id="36881"/>
    <lineage>
        <taxon>Eukaryota</taxon>
        <taxon>Viridiplantae</taxon>
        <taxon>Chlorophyta</taxon>
        <taxon>Pyramimonadophyceae</taxon>
        <taxon>Pyramimonadales</taxon>
        <taxon>Pyramimonadaceae</taxon>
        <taxon>Cymbomonas</taxon>
    </lineage>
</organism>
<feature type="region of interest" description="Disordered" evidence="1">
    <location>
        <begin position="222"/>
        <end position="273"/>
    </location>
</feature>
<proteinExistence type="predicted"/>
<sequence length="779" mass="84041">MDRTATPGYYEGVRDVMARFAKKEVIYKQLHTSDTNTNESINDTSCPPVQYALLTPSSRLITSLIRDLGDARTIKSLDIICGRACAYRRADDDFKQAFFSQSSQTATVIRDSATGMPLEQKLRPATSGTAPATPSPTTAPFGSLTEQPSAPPVSDPVAKNLASNALGSPPTSPPPPPPLPALALDSPELPHQNTRAELEAGSPAQFLPRTPALLDVATDHLHGRSKHRHRSGDALNGTAQEGGFSNGGGRPRRAWNRGHQAQHPPAESSTSSDAWRMLQGHVEMLKVNISSLNISMLEPVEPSESAFAGLEETHRLVEMGQDSDDDGVNKNYSSVADDGEAAVAASSDSSQTLSNSDDEVFNSAVSVAIGGRSADRARHEDVEPAGDPSVLILHRQDLARAHTDDLQLAPHISHQPGTGTSKQLSPVPPDGGRRPRPHQRKPSPATGREREGDLKSTSQQQVGSSAKQATARPAAAHRSGPPSEEGGTHALSREAQALLKNVLAGAFNPSNDSHSGLHILFAEFSVNSSHVPDSYAQSMIHTGTRKRARGWANQVGNTTRQRGNDNMGMRTSAATALEARESVVEWKSHQMEKGNEYSVQLMKLLDEADGCEHGNAIQLNSTLCRLLQRASDEEAVSRDPSAEEKEAASNVLKPVADMIAKDNDVMQNLSVEFSKVLSVLKNTAQMIESEKKEHRARHEGPSHERSKKPTAVSRAQQFAAAAQDMFEQEINGEGEGNVETEQLGDKPDIQDIAFNEVLARKKERKKLKQAALTMEDNDI</sequence>
<comment type="caution">
    <text evidence="2">The sequence shown here is derived from an EMBL/GenBank/DDBJ whole genome shotgun (WGS) entry which is preliminary data.</text>
</comment>
<feature type="region of interest" description="Disordered" evidence="1">
    <location>
        <begin position="689"/>
        <end position="712"/>
    </location>
</feature>
<dbReference type="Proteomes" id="UP001190700">
    <property type="component" value="Unassembled WGS sequence"/>
</dbReference>
<reference evidence="2 3" key="1">
    <citation type="journal article" date="2015" name="Genome Biol. Evol.">
        <title>Comparative Genomics of a Bacterivorous Green Alga Reveals Evolutionary Causalities and Consequences of Phago-Mixotrophic Mode of Nutrition.</title>
        <authorList>
            <person name="Burns J.A."/>
            <person name="Paasch A."/>
            <person name="Narechania A."/>
            <person name="Kim E."/>
        </authorList>
    </citation>
    <scope>NUCLEOTIDE SEQUENCE [LARGE SCALE GENOMIC DNA]</scope>
    <source>
        <strain evidence="2 3">PLY_AMNH</strain>
    </source>
</reference>
<feature type="compositionally biased region" description="Low complexity" evidence="1">
    <location>
        <begin position="124"/>
        <end position="140"/>
    </location>
</feature>
<protein>
    <submittedName>
        <fullName evidence="2">Uncharacterized protein</fullName>
    </submittedName>
</protein>
<evidence type="ECO:0000313" key="3">
    <source>
        <dbReference type="Proteomes" id="UP001190700"/>
    </source>
</evidence>
<name>A0AAE0C4J7_9CHLO</name>
<feature type="compositionally biased region" description="Polar residues" evidence="1">
    <location>
        <begin position="415"/>
        <end position="424"/>
    </location>
</feature>
<evidence type="ECO:0000313" key="2">
    <source>
        <dbReference type="EMBL" id="KAK3248297.1"/>
    </source>
</evidence>
<feature type="compositionally biased region" description="Pro residues" evidence="1">
    <location>
        <begin position="170"/>
        <end position="180"/>
    </location>
</feature>
<feature type="region of interest" description="Disordered" evidence="1">
    <location>
        <begin position="410"/>
        <end position="488"/>
    </location>
</feature>
<keyword evidence="3" id="KW-1185">Reference proteome</keyword>
<evidence type="ECO:0000256" key="1">
    <source>
        <dbReference type="SAM" id="MobiDB-lite"/>
    </source>
</evidence>
<dbReference type="EMBL" id="LGRX02028236">
    <property type="protein sequence ID" value="KAK3248297.1"/>
    <property type="molecule type" value="Genomic_DNA"/>
</dbReference>
<feature type="region of interest" description="Disordered" evidence="1">
    <location>
        <begin position="122"/>
        <end position="187"/>
    </location>
</feature>
<feature type="compositionally biased region" description="Polar residues" evidence="1">
    <location>
        <begin position="455"/>
        <end position="468"/>
    </location>
</feature>
<dbReference type="AlphaFoldDB" id="A0AAE0C4J7"/>
<accession>A0AAE0C4J7</accession>
<gene>
    <name evidence="2" type="ORF">CYMTET_42232</name>
</gene>